<dbReference type="CDD" id="cd00926">
    <property type="entry name" value="Cyt_c_Oxidase_VIb"/>
    <property type="match status" value="1"/>
</dbReference>
<dbReference type="OrthoDB" id="2021145at2759"/>
<sequence length="533" mass="61780">MESKLVNRSPYDADSPLETSLRAAFSSLKSKLRPPFPLTILDTEEEYSKLNRAILYGTLCEPELTEVHIKHLHGIVSDAYKYFTKMLVKVVNEFYCKTFGNVKKQILRMTREMVSVSAIGFDVLLVALLRQIVGGDFSKENSWLCVEVLDILWSFWDCLVEEEPVILSGALYVFMRLLADQSRVLNDPSNESLMKMEISFCLRMLRERFSICLRIGRDIVRLLQDLLSIPEFQELWRDLVCNPSTFRVDGFVDISQIYSRRTSGWYFSLRLTPEMESHLRFLLSHVKFGSQKRYQVWFAKKFLLSEKSKVAIDIVRFICCGHHPSNEVIGSDVIPRWAVIGWLLHHHDDEIRTKLKLALFYDWLFFDEGAEDSVMDIEPAVLLMVHSVPKYVDMTRSLVEFVVMLSDRYDTRRKEVVFGGISRAFQAVVKRGVVRSLDVVLTCDMISPVLREILAKFLQIELKTAPADFRFPTTNQTRHCFTRYIEFHRCVAAKGEDSGECAKFANYYRALCPGEWIEKWNEQRESGTFPGPL</sequence>
<accession>S8D991</accession>
<dbReference type="EMBL" id="AUSU01000211">
    <property type="protein sequence ID" value="EPS74026.1"/>
    <property type="molecule type" value="Genomic_DNA"/>
</dbReference>
<dbReference type="InterPro" id="IPR048280">
    <property type="entry name" value="COX6B-like"/>
</dbReference>
<comment type="caution">
    <text evidence="5">The sequence shown here is derived from an EMBL/GenBank/DDBJ whole genome shotgun (WGS) entry which is preliminary data.</text>
</comment>
<proteinExistence type="predicted"/>
<gene>
    <name evidence="5" type="ORF">M569_00726</name>
</gene>
<keyword evidence="3" id="KW-1015">Disulfide bond</keyword>
<dbReference type="Pfam" id="PF02297">
    <property type="entry name" value="COX6B"/>
    <property type="match status" value="1"/>
</dbReference>
<dbReference type="InterPro" id="IPR045334">
    <property type="entry name" value="INTS3"/>
</dbReference>
<reference evidence="5 6" key="1">
    <citation type="journal article" date="2013" name="BMC Genomics">
        <title>The miniature genome of a carnivorous plant Genlisea aurea contains a low number of genes and short non-coding sequences.</title>
        <authorList>
            <person name="Leushkin E.V."/>
            <person name="Sutormin R.A."/>
            <person name="Nabieva E.R."/>
            <person name="Penin A.A."/>
            <person name="Kondrashov A.S."/>
            <person name="Logacheva M.D."/>
        </authorList>
    </citation>
    <scope>NUCLEOTIDE SEQUENCE [LARGE SCALE GENOMIC DNA]</scope>
</reference>
<organism evidence="5 6">
    <name type="scientific">Genlisea aurea</name>
    <dbReference type="NCBI Taxonomy" id="192259"/>
    <lineage>
        <taxon>Eukaryota</taxon>
        <taxon>Viridiplantae</taxon>
        <taxon>Streptophyta</taxon>
        <taxon>Embryophyta</taxon>
        <taxon>Tracheophyta</taxon>
        <taxon>Spermatophyta</taxon>
        <taxon>Magnoliopsida</taxon>
        <taxon>eudicotyledons</taxon>
        <taxon>Gunneridae</taxon>
        <taxon>Pentapetalae</taxon>
        <taxon>asterids</taxon>
        <taxon>lamiids</taxon>
        <taxon>Lamiales</taxon>
        <taxon>Lentibulariaceae</taxon>
        <taxon>Genlisea</taxon>
    </lineage>
</organism>
<comment type="subcellular location">
    <subcellularLocation>
        <location evidence="1">Mitochondrion</location>
    </subcellularLocation>
</comment>
<evidence type="ECO:0000313" key="5">
    <source>
        <dbReference type="EMBL" id="EPS74026.1"/>
    </source>
</evidence>
<evidence type="ECO:0000256" key="3">
    <source>
        <dbReference type="ARBA" id="ARBA00023157"/>
    </source>
</evidence>
<keyword evidence="6" id="KW-1185">Reference proteome</keyword>
<name>S8D991_9LAMI</name>
<evidence type="ECO:0000259" key="4">
    <source>
        <dbReference type="Pfam" id="PF10189"/>
    </source>
</evidence>
<evidence type="ECO:0000256" key="2">
    <source>
        <dbReference type="ARBA" id="ARBA00023128"/>
    </source>
</evidence>
<evidence type="ECO:0000256" key="1">
    <source>
        <dbReference type="ARBA" id="ARBA00004173"/>
    </source>
</evidence>
<evidence type="ECO:0000313" key="6">
    <source>
        <dbReference type="Proteomes" id="UP000015453"/>
    </source>
</evidence>
<dbReference type="PANTHER" id="PTHR13587">
    <property type="entry name" value="INTEGRATOR COMPLEX SUBUNIT 3"/>
    <property type="match status" value="1"/>
</dbReference>
<dbReference type="PANTHER" id="PTHR13587:SF7">
    <property type="entry name" value="INTEGRATOR COMPLEX SUBUNIT 3"/>
    <property type="match status" value="1"/>
</dbReference>
<dbReference type="AlphaFoldDB" id="S8D991"/>
<dbReference type="GO" id="GO:0005739">
    <property type="term" value="C:mitochondrion"/>
    <property type="evidence" value="ECO:0007669"/>
    <property type="project" value="UniProtKB-SubCell"/>
</dbReference>
<dbReference type="InterPro" id="IPR036549">
    <property type="entry name" value="CX6/COA6-like_sf"/>
</dbReference>
<dbReference type="Gene3D" id="1.10.10.140">
    <property type="entry name" value="Cytochrome c oxidase, subunit VIb"/>
    <property type="match status" value="1"/>
</dbReference>
<dbReference type="Pfam" id="PF10189">
    <property type="entry name" value="Ints3_N"/>
    <property type="match status" value="1"/>
</dbReference>
<dbReference type="PROSITE" id="PS51808">
    <property type="entry name" value="CHCH"/>
    <property type="match status" value="1"/>
</dbReference>
<dbReference type="SUPFAM" id="SSF47694">
    <property type="entry name" value="Cytochrome c oxidase subunit h"/>
    <property type="match status" value="1"/>
</dbReference>
<keyword evidence="2" id="KW-0496">Mitochondrion</keyword>
<dbReference type="Proteomes" id="UP000015453">
    <property type="component" value="Unassembled WGS sequence"/>
</dbReference>
<protein>
    <recommendedName>
        <fullName evidence="4">Integrator complex subunit 3 N-terminal domain-containing protein</fullName>
    </recommendedName>
</protein>
<feature type="domain" description="Integrator complex subunit 3 N-terminal" evidence="4">
    <location>
        <begin position="45"/>
        <end position="455"/>
    </location>
</feature>
<dbReference type="InterPro" id="IPR019333">
    <property type="entry name" value="INTS3_N"/>
</dbReference>